<dbReference type="EMBL" id="VVUY01000007">
    <property type="protein sequence ID" value="KAA2560272.1"/>
    <property type="molecule type" value="Genomic_DNA"/>
</dbReference>
<organism evidence="1 2">
    <name type="scientific">Alistipes onderdonkii</name>
    <dbReference type="NCBI Taxonomy" id="328813"/>
    <lineage>
        <taxon>Bacteria</taxon>
        <taxon>Pseudomonadati</taxon>
        <taxon>Bacteroidota</taxon>
        <taxon>Bacteroidia</taxon>
        <taxon>Bacteroidales</taxon>
        <taxon>Rikenellaceae</taxon>
        <taxon>Alistipes</taxon>
    </lineage>
</organism>
<evidence type="ECO:0000313" key="1">
    <source>
        <dbReference type="EMBL" id="KAA2560272.1"/>
    </source>
</evidence>
<sequence length="95" mass="10576">MMYSVSPELYHEAAARLSDAIDGGNYFSGSLAFRFGDTDCRLTASVIVYRGRLSLPEGGQHPVTDLVPVWWEFHTTQAGGEVLNDFDFSELKRCV</sequence>
<proteinExistence type="predicted"/>
<comment type="caution">
    <text evidence="1">The sequence shown here is derived from an EMBL/GenBank/DDBJ whole genome shotgun (WGS) entry which is preliminary data.</text>
</comment>
<dbReference type="Proteomes" id="UP000323119">
    <property type="component" value="Unassembled WGS sequence"/>
</dbReference>
<accession>A0A9P3ZI04</accession>
<name>A0A9P3ZI04_9BACT</name>
<reference evidence="1 2" key="1">
    <citation type="journal article" date="2019" name="Nat. Med.">
        <title>A library of human gut bacterial isolates paired with longitudinal multiomics data enables mechanistic microbiome research.</title>
        <authorList>
            <person name="Poyet M."/>
            <person name="Groussin M."/>
            <person name="Gibbons S.M."/>
            <person name="Avila-Pacheco J."/>
            <person name="Jiang X."/>
            <person name="Kearney S.M."/>
            <person name="Perrotta A.R."/>
            <person name="Berdy B."/>
            <person name="Zhao S."/>
            <person name="Lieberman T.D."/>
            <person name="Swanson P.K."/>
            <person name="Smith M."/>
            <person name="Roesemann S."/>
            <person name="Alexander J.E."/>
            <person name="Rich S.A."/>
            <person name="Livny J."/>
            <person name="Vlamakis H."/>
            <person name="Clish C."/>
            <person name="Bullock K."/>
            <person name="Deik A."/>
            <person name="Scott J."/>
            <person name="Pierce K.A."/>
            <person name="Xavier R.J."/>
            <person name="Alm E.J."/>
        </authorList>
    </citation>
    <scope>NUCLEOTIDE SEQUENCE [LARGE SCALE GENOMIC DNA]</scope>
    <source>
        <strain evidence="1 2">BIOML-A204</strain>
    </source>
</reference>
<dbReference type="AlphaFoldDB" id="A0A9P3ZI04"/>
<gene>
    <name evidence="1" type="ORF">F2S36_09040</name>
</gene>
<evidence type="ECO:0000313" key="2">
    <source>
        <dbReference type="Proteomes" id="UP000323119"/>
    </source>
</evidence>
<protein>
    <submittedName>
        <fullName evidence="1">Uncharacterized protein</fullName>
    </submittedName>
</protein>